<gene>
    <name evidence="2" type="ORF">DZC73_07685</name>
</gene>
<reference evidence="2 3" key="2">
    <citation type="submission" date="2018-12" db="EMBL/GenBank/DDBJ databases">
        <title>Rhizobacter gummiphilus sp. nov., a rubber-degrading bacterium isolated from the soil of a botanical garden in Japan.</title>
        <authorList>
            <person name="Shunsuke S.S."/>
        </authorList>
    </citation>
    <scope>NUCLEOTIDE SEQUENCE [LARGE SCALE GENOMIC DNA]</scope>
    <source>
        <strain evidence="2 3">S-16</strain>
    </source>
</reference>
<dbReference type="AlphaFoldDB" id="A0A3N7JV48"/>
<evidence type="ECO:0000256" key="1">
    <source>
        <dbReference type="SAM" id="SignalP"/>
    </source>
</evidence>
<dbReference type="PANTHER" id="PTHR35567:SF1">
    <property type="entry name" value="CONSERVED FUNGAL PROTEIN (AFU_ORTHOLOGUE AFUA_1G14230)"/>
    <property type="match status" value="1"/>
</dbReference>
<reference evidence="2 3" key="1">
    <citation type="submission" date="2018-08" db="EMBL/GenBank/DDBJ databases">
        <authorList>
            <person name="Khan S.A."/>
            <person name="Jeon C.O."/>
            <person name="Chun B.H."/>
            <person name="Jeong S.E."/>
        </authorList>
    </citation>
    <scope>NUCLEOTIDE SEQUENCE [LARGE SCALE GENOMIC DNA]</scope>
    <source>
        <strain evidence="2 3">S-16</strain>
    </source>
</reference>
<dbReference type="PANTHER" id="PTHR35567">
    <property type="entry name" value="MALATE DEHYDROGENASE (AFU_ORTHOLOGUE AFUA_2G13800)"/>
    <property type="match status" value="1"/>
</dbReference>
<proteinExistence type="predicted"/>
<comment type="caution">
    <text evidence="2">The sequence shown here is derived from an EMBL/GenBank/DDBJ whole genome shotgun (WGS) entry which is preliminary data.</text>
</comment>
<sequence>MKRPIAIACLHIFLCGCASQPPASPEVAVPDQLRPDATQSAFTTLAARGVQIYECRTKKDNPGAAEWAFVAPEAQLYDANGKLVGKHYAGPHWESTDGSKIVGSVTARANAPQAGAIPWLLLSTKSDGPSGVFAKVTSIQRVSTMGGAAPAEGCSGTSLGKTARVVYSADYVLFAQR</sequence>
<dbReference type="EMBL" id="QUSW01000002">
    <property type="protein sequence ID" value="RQP24759.1"/>
    <property type="molecule type" value="Genomic_DNA"/>
</dbReference>
<evidence type="ECO:0000313" key="2">
    <source>
        <dbReference type="EMBL" id="RQP24759.1"/>
    </source>
</evidence>
<dbReference type="Pfam" id="PF11937">
    <property type="entry name" value="DUF3455"/>
    <property type="match status" value="1"/>
</dbReference>
<evidence type="ECO:0000313" key="3">
    <source>
        <dbReference type="Proteomes" id="UP000267464"/>
    </source>
</evidence>
<dbReference type="RefSeq" id="WP_124539657.1">
    <property type="nucleotide sequence ID" value="NZ_QUSW01000002.1"/>
</dbReference>
<protein>
    <submittedName>
        <fullName evidence="2">DUF3455 domain-containing protein</fullName>
    </submittedName>
</protein>
<feature type="signal peptide" evidence="1">
    <location>
        <begin position="1"/>
        <end position="23"/>
    </location>
</feature>
<keyword evidence="1" id="KW-0732">Signal</keyword>
<feature type="chain" id="PRO_5018196817" evidence="1">
    <location>
        <begin position="24"/>
        <end position="177"/>
    </location>
</feature>
<keyword evidence="3" id="KW-1185">Reference proteome</keyword>
<name>A0A3N7JV48_9BURK</name>
<accession>A0A3N7JV48</accession>
<dbReference type="PROSITE" id="PS51257">
    <property type="entry name" value="PROKAR_LIPOPROTEIN"/>
    <property type="match status" value="1"/>
</dbReference>
<organism evidence="2 3">
    <name type="scientific">Piscinibacter terrae</name>
    <dbReference type="NCBI Taxonomy" id="2496871"/>
    <lineage>
        <taxon>Bacteria</taxon>
        <taxon>Pseudomonadati</taxon>
        <taxon>Pseudomonadota</taxon>
        <taxon>Betaproteobacteria</taxon>
        <taxon>Burkholderiales</taxon>
        <taxon>Sphaerotilaceae</taxon>
        <taxon>Piscinibacter</taxon>
    </lineage>
</organism>
<dbReference type="OrthoDB" id="193535at2"/>
<dbReference type="Proteomes" id="UP000267464">
    <property type="component" value="Unassembled WGS sequence"/>
</dbReference>
<dbReference type="InterPro" id="IPR021851">
    <property type="entry name" value="DUF3455"/>
</dbReference>